<evidence type="ECO:0000313" key="3">
    <source>
        <dbReference type="Proteomes" id="UP001432180"/>
    </source>
</evidence>
<gene>
    <name evidence="2" type="ORF">Thiowin_01352</name>
</gene>
<dbReference type="SUPFAM" id="SSF50969">
    <property type="entry name" value="YVTN repeat-like/Quinoprotein amine dehydrogenase"/>
    <property type="match status" value="1"/>
</dbReference>
<dbReference type="EMBL" id="CP121472">
    <property type="protein sequence ID" value="WPL16398.1"/>
    <property type="molecule type" value="Genomic_DNA"/>
</dbReference>
<feature type="signal peptide" evidence="1">
    <location>
        <begin position="1"/>
        <end position="22"/>
    </location>
</feature>
<dbReference type="InterPro" id="IPR011044">
    <property type="entry name" value="Quino_amine_DH_bsu"/>
</dbReference>
<evidence type="ECO:0000256" key="1">
    <source>
        <dbReference type="SAM" id="SignalP"/>
    </source>
</evidence>
<accession>A0ABZ0S714</accession>
<evidence type="ECO:0008006" key="4">
    <source>
        <dbReference type="Google" id="ProtNLM"/>
    </source>
</evidence>
<name>A0ABZ0S714_9GAMM</name>
<feature type="chain" id="PRO_5047117189" description="Phytase-like domain-containing protein" evidence="1">
    <location>
        <begin position="23"/>
        <end position="348"/>
    </location>
</feature>
<dbReference type="RefSeq" id="WP_328986945.1">
    <property type="nucleotide sequence ID" value="NZ_CP121472.1"/>
</dbReference>
<organism evidence="2 3">
    <name type="scientific">Thiorhodovibrio winogradskyi</name>
    <dbReference type="NCBI Taxonomy" id="77007"/>
    <lineage>
        <taxon>Bacteria</taxon>
        <taxon>Pseudomonadati</taxon>
        <taxon>Pseudomonadota</taxon>
        <taxon>Gammaproteobacteria</taxon>
        <taxon>Chromatiales</taxon>
        <taxon>Chromatiaceae</taxon>
        <taxon>Thiorhodovibrio</taxon>
    </lineage>
</organism>
<keyword evidence="1" id="KW-0732">Signal</keyword>
<dbReference type="Proteomes" id="UP001432180">
    <property type="component" value="Chromosome"/>
</dbReference>
<dbReference type="Gene3D" id="2.130.10.10">
    <property type="entry name" value="YVTN repeat-like/Quinoprotein amine dehydrogenase"/>
    <property type="match status" value="1"/>
</dbReference>
<dbReference type="InterPro" id="IPR015943">
    <property type="entry name" value="WD40/YVTN_repeat-like_dom_sf"/>
</dbReference>
<sequence length="348" mass="37328">MKKITILGLVGMISVFASAPMAGTPLGGLAVALSPDEDTLVTAGDNRTLYVLNAADMEIVNRVWLGTCIVKLDFDKDGKVLLAEASDGNLLSIDTTSWQVAGNRPKSEKMSVARAVNRVAVLNPDHNGHSISFLDISDLSEQGRVTLPKGQKVAALGLDAAGERLGILTESVNDESEPKEPKPADLRGLEGDEFRLKHDGKTTQFLVFKVPSGEPLWEQKTYYSPSMTGMKVLFDGEAGVAVNYSDLNAKITPEGEVSLFKLDNGFNYGTGFSHDQSILLTGGLAKGTYTKVGAVSMMTFSPDRLQGWPEYFKDFAISEDGTAYGATSGYRIVTVKPGGMFAKSTPIF</sequence>
<proteinExistence type="predicted"/>
<keyword evidence="3" id="KW-1185">Reference proteome</keyword>
<reference evidence="2 3" key="1">
    <citation type="journal article" date="2023" name="Microorganisms">
        <title>Thiorhodovibrio frisius and Trv. litoralis spp. nov., Two Novel Members from a Clade of Fastidious Purple Sulfur Bacteria That Exhibit Unique Red-Shifted Light-Harvesting Capabilities.</title>
        <authorList>
            <person name="Methner A."/>
            <person name="Kuzyk S.B."/>
            <person name="Petersen J."/>
            <person name="Bauer S."/>
            <person name="Brinkmann H."/>
            <person name="Sichau K."/>
            <person name="Wanner G."/>
            <person name="Wolf J."/>
            <person name="Neumann-Schaal M."/>
            <person name="Henke P."/>
            <person name="Tank M."/>
            <person name="Sproer C."/>
            <person name="Bunk B."/>
            <person name="Overmann J."/>
        </authorList>
    </citation>
    <scope>NUCLEOTIDE SEQUENCE [LARGE SCALE GENOMIC DNA]</scope>
    <source>
        <strain evidence="2 3">DSM 6702</strain>
    </source>
</reference>
<evidence type="ECO:0000313" key="2">
    <source>
        <dbReference type="EMBL" id="WPL16398.1"/>
    </source>
</evidence>
<protein>
    <recommendedName>
        <fullName evidence="4">Phytase-like domain-containing protein</fullName>
    </recommendedName>
</protein>